<sequence>MWWWIITIGIAAVYFIIVLIYGAVDGMRNPHKYPNFLSDEEKRRQAHREQRKNNS</sequence>
<reference evidence="2" key="1">
    <citation type="journal article" date="2022" name="Int. J. Mol. Sci.">
        <title>Phenotypic and genotypic virulence characterisation of Staphylococcus pettenkoferi strains isolated from human bloodstream and diabetic foot infections.</title>
        <authorList>
            <person name="Magnan C."/>
        </authorList>
    </citation>
    <scope>NUCLEOTIDE SEQUENCE</scope>
    <source>
        <strain evidence="2">NSP020P</strain>
    </source>
</reference>
<keyword evidence="1" id="KW-0472">Membrane</keyword>
<feature type="transmembrane region" description="Helical" evidence="1">
    <location>
        <begin position="6"/>
        <end position="24"/>
    </location>
</feature>
<dbReference type="EMBL" id="JANSKX010000040">
    <property type="protein sequence ID" value="MCY1595739.1"/>
    <property type="molecule type" value="Genomic_DNA"/>
</dbReference>
<comment type="caution">
    <text evidence="2">The sequence shown here is derived from an EMBL/GenBank/DDBJ whole genome shotgun (WGS) entry which is preliminary data.</text>
</comment>
<name>A0A9Q4DA85_9STAP</name>
<evidence type="ECO:0000313" key="2">
    <source>
        <dbReference type="EMBL" id="MCY1595739.1"/>
    </source>
</evidence>
<evidence type="ECO:0000256" key="1">
    <source>
        <dbReference type="SAM" id="Phobius"/>
    </source>
</evidence>
<proteinExistence type="predicted"/>
<dbReference type="Proteomes" id="UP001081438">
    <property type="component" value="Unassembled WGS sequence"/>
</dbReference>
<protein>
    <submittedName>
        <fullName evidence="2">Uncharacterized protein</fullName>
    </submittedName>
</protein>
<keyword evidence="1" id="KW-1133">Transmembrane helix</keyword>
<organism evidence="2 3">
    <name type="scientific">Staphylococcus pettenkoferi</name>
    <dbReference type="NCBI Taxonomy" id="170573"/>
    <lineage>
        <taxon>Bacteria</taxon>
        <taxon>Bacillati</taxon>
        <taxon>Bacillota</taxon>
        <taxon>Bacilli</taxon>
        <taxon>Bacillales</taxon>
        <taxon>Staphylococcaceae</taxon>
        <taxon>Staphylococcus</taxon>
    </lineage>
</organism>
<dbReference type="AlphaFoldDB" id="A0A9Q4DA85"/>
<keyword evidence="1" id="KW-0812">Transmembrane</keyword>
<dbReference type="RefSeq" id="WP_268211288.1">
    <property type="nucleotide sequence ID" value="NZ_JANSKK010000018.1"/>
</dbReference>
<gene>
    <name evidence="2" type="ORF">NW112_10860</name>
</gene>
<accession>A0A9Q4DA85</accession>
<evidence type="ECO:0000313" key="3">
    <source>
        <dbReference type="Proteomes" id="UP001081438"/>
    </source>
</evidence>